<keyword evidence="5" id="KW-0888">Threonine protease</keyword>
<dbReference type="Gene3D" id="3.60.20.10">
    <property type="entry name" value="Glutamine Phosphoribosylpyrophosphate, subunit 1, domain 1"/>
    <property type="match status" value="1"/>
</dbReference>
<dbReference type="PROSITE" id="PS51476">
    <property type="entry name" value="PROTEASOME_BETA_2"/>
    <property type="match status" value="1"/>
</dbReference>
<dbReference type="AlphaFoldDB" id="A0AAW1RZ27"/>
<dbReference type="PANTHER" id="PTHR32194:SF0">
    <property type="entry name" value="ATP-DEPENDENT PROTEASE SUBUNIT HSLV"/>
    <property type="match status" value="1"/>
</dbReference>
<evidence type="ECO:0000313" key="11">
    <source>
        <dbReference type="Proteomes" id="UP001438707"/>
    </source>
</evidence>
<dbReference type="Pfam" id="PF00227">
    <property type="entry name" value="Proteasome"/>
    <property type="match status" value="1"/>
</dbReference>
<evidence type="ECO:0000256" key="8">
    <source>
        <dbReference type="PIRSR" id="PIRSR600243-1"/>
    </source>
</evidence>
<dbReference type="PROSITE" id="PS00854">
    <property type="entry name" value="PROTEASOME_BETA_1"/>
    <property type="match status" value="1"/>
</dbReference>
<comment type="subunit">
    <text evidence="9">Component of the proteasome complex.</text>
</comment>
<comment type="similarity">
    <text evidence="9">Belongs to the peptidase T1B family.</text>
</comment>
<accession>A0AAW1RZ27</accession>
<dbReference type="InterPro" id="IPR000243">
    <property type="entry name" value="Pept_T1A_subB"/>
</dbReference>
<dbReference type="EMBL" id="JALJOS010000005">
    <property type="protein sequence ID" value="KAK9838999.1"/>
    <property type="molecule type" value="Genomic_DNA"/>
</dbReference>
<dbReference type="InterPro" id="IPR023333">
    <property type="entry name" value="Proteasome_suB-type"/>
</dbReference>
<protein>
    <recommendedName>
        <fullName evidence="9">Proteasome subunit beta</fullName>
    </recommendedName>
</protein>
<dbReference type="GO" id="GO:0019774">
    <property type="term" value="C:proteasome core complex, beta-subunit complex"/>
    <property type="evidence" value="ECO:0007669"/>
    <property type="project" value="UniProtKB-ARBA"/>
</dbReference>
<keyword evidence="9" id="KW-0539">Nucleus</keyword>
<dbReference type="GO" id="GO:0051603">
    <property type="term" value="P:proteolysis involved in protein catabolic process"/>
    <property type="evidence" value="ECO:0007669"/>
    <property type="project" value="InterPro"/>
</dbReference>
<dbReference type="PANTHER" id="PTHR32194">
    <property type="entry name" value="METALLOPROTEASE TLDD"/>
    <property type="match status" value="1"/>
</dbReference>
<dbReference type="InterPro" id="IPR001353">
    <property type="entry name" value="Proteasome_sua/b"/>
</dbReference>
<comment type="subcellular location">
    <subcellularLocation>
        <location evidence="9">Cytoplasm</location>
    </subcellularLocation>
    <subcellularLocation>
        <location evidence="9">Nucleus</location>
    </subcellularLocation>
</comment>
<dbReference type="SUPFAM" id="SSF56235">
    <property type="entry name" value="N-terminal nucleophile aminohydrolases (Ntn hydrolases)"/>
    <property type="match status" value="1"/>
</dbReference>
<feature type="active site" description="Nucleophile" evidence="8">
    <location>
        <position position="18"/>
    </location>
</feature>
<keyword evidence="4" id="KW-0645">Protease</keyword>
<dbReference type="GO" id="GO:0005737">
    <property type="term" value="C:cytoplasm"/>
    <property type="evidence" value="ECO:0007669"/>
    <property type="project" value="UniProtKB-SubCell"/>
</dbReference>
<evidence type="ECO:0000256" key="9">
    <source>
        <dbReference type="RuleBase" id="RU004203"/>
    </source>
</evidence>
<comment type="function">
    <text evidence="2">The proteasome is a multicatalytic proteinase complex which is characterized by its ability to cleave peptides with Arg, Phe, Tyr, Leu, and Glu adjacent to the leaving group at neutral or slightly basic pH. The proteasome has an ATP-dependent proteolytic activity.</text>
</comment>
<name>A0AAW1RZ27_9CHLO</name>
<evidence type="ECO:0000256" key="5">
    <source>
        <dbReference type="ARBA" id="ARBA00022698"/>
    </source>
</evidence>
<dbReference type="GO" id="GO:0005634">
    <property type="term" value="C:nucleus"/>
    <property type="evidence" value="ECO:0007669"/>
    <property type="project" value="UniProtKB-SubCell"/>
</dbReference>
<evidence type="ECO:0000256" key="4">
    <source>
        <dbReference type="ARBA" id="ARBA00022670"/>
    </source>
</evidence>
<evidence type="ECO:0000256" key="2">
    <source>
        <dbReference type="ARBA" id="ARBA00002000"/>
    </source>
</evidence>
<evidence type="ECO:0000256" key="3">
    <source>
        <dbReference type="ARBA" id="ARBA00022490"/>
    </source>
</evidence>
<proteinExistence type="inferred from homology"/>
<dbReference type="CDD" id="cd03762">
    <property type="entry name" value="proteasome_beta_type_6"/>
    <property type="match status" value="1"/>
</dbReference>
<dbReference type="Proteomes" id="UP001438707">
    <property type="component" value="Unassembled WGS sequence"/>
</dbReference>
<evidence type="ECO:0000256" key="6">
    <source>
        <dbReference type="ARBA" id="ARBA00022801"/>
    </source>
</evidence>
<evidence type="ECO:0000256" key="1">
    <source>
        <dbReference type="ARBA" id="ARBA00001198"/>
    </source>
</evidence>
<organism evidence="10 11">
    <name type="scientific">Apatococcus lobatus</name>
    <dbReference type="NCBI Taxonomy" id="904363"/>
    <lineage>
        <taxon>Eukaryota</taxon>
        <taxon>Viridiplantae</taxon>
        <taxon>Chlorophyta</taxon>
        <taxon>core chlorophytes</taxon>
        <taxon>Trebouxiophyceae</taxon>
        <taxon>Chlorellales</taxon>
        <taxon>Chlorellaceae</taxon>
        <taxon>Apatococcus</taxon>
    </lineage>
</organism>
<dbReference type="InterPro" id="IPR016050">
    <property type="entry name" value="Proteasome_bsu_CS"/>
</dbReference>
<comment type="caution">
    <text evidence="10">The sequence shown here is derived from an EMBL/GenBank/DDBJ whole genome shotgun (WGS) entry which is preliminary data.</text>
</comment>
<reference evidence="10 11" key="1">
    <citation type="journal article" date="2024" name="Nat. Commun.">
        <title>Phylogenomics reveals the evolutionary origins of lichenization in chlorophyte algae.</title>
        <authorList>
            <person name="Puginier C."/>
            <person name="Libourel C."/>
            <person name="Otte J."/>
            <person name="Skaloud P."/>
            <person name="Haon M."/>
            <person name="Grisel S."/>
            <person name="Petersen M."/>
            <person name="Berrin J.G."/>
            <person name="Delaux P.M."/>
            <person name="Dal Grande F."/>
            <person name="Keller J."/>
        </authorList>
    </citation>
    <scope>NUCLEOTIDE SEQUENCE [LARGE SCALE GENOMIC DNA]</scope>
    <source>
        <strain evidence="10 11">SAG 2145</strain>
    </source>
</reference>
<dbReference type="PRINTS" id="PR00141">
    <property type="entry name" value="PROTEASOME"/>
</dbReference>
<evidence type="ECO:0000256" key="7">
    <source>
        <dbReference type="ARBA" id="ARBA00022942"/>
    </source>
</evidence>
<sequence>MTDSSGDWTGLQAPATGTTIVAVTFDGGVVLGADSRVSTGTYVSNRASDKIAQLSDQVYLLRSGSAADTQLVSDYVRYFAEQHAIGLSEPPSVKTIANLVKQMNYQNKQMLEGAMIIAGWDREGGGQVYGCPIGGTLLQEPWTTDGSGSTYIWGYLDSAFRHHMTQDEAEELVITSISLAMARDGSSGGVVRLITLSKDGARRRLVKGDEVQLYGEELQMQSSSMDLL</sequence>
<keyword evidence="3 9" id="KW-0963">Cytoplasm</keyword>
<dbReference type="GO" id="GO:0004298">
    <property type="term" value="F:threonine-type endopeptidase activity"/>
    <property type="evidence" value="ECO:0007669"/>
    <property type="project" value="UniProtKB-KW"/>
</dbReference>
<keyword evidence="11" id="KW-1185">Reference proteome</keyword>
<comment type="catalytic activity">
    <reaction evidence="1">
        <text>Cleavage of peptide bonds with very broad specificity.</text>
        <dbReference type="EC" id="3.4.25.1"/>
    </reaction>
</comment>
<dbReference type="InterPro" id="IPR029055">
    <property type="entry name" value="Ntn_hydrolases_N"/>
</dbReference>
<evidence type="ECO:0000313" key="10">
    <source>
        <dbReference type="EMBL" id="KAK9838999.1"/>
    </source>
</evidence>
<comment type="function">
    <text evidence="9">Component of the proteasome, a multicatalytic proteinase complex which is characterized by its ability to cleave peptides with Arg, Phe, Tyr, Leu, and Glu adjacent to the leaving group at neutral or slightly basic pH. The proteasome has an ATP-dependent proteolytic activity.</text>
</comment>
<keyword evidence="7 9" id="KW-0647">Proteasome</keyword>
<keyword evidence="6" id="KW-0378">Hydrolase</keyword>
<gene>
    <name evidence="10" type="ORF">WJX74_007598</name>
</gene>